<name>A0AAV7H330_DENCH</name>
<dbReference type="Pfam" id="PF25019">
    <property type="entry name" value="LRR_R13L1-DRL21"/>
    <property type="match status" value="1"/>
</dbReference>
<protein>
    <recommendedName>
        <fullName evidence="1">R13L1/DRL21-like LRR repeat region domain-containing protein</fullName>
    </recommendedName>
</protein>
<accession>A0AAV7H330</accession>
<organism evidence="2 3">
    <name type="scientific">Dendrobium chrysotoxum</name>
    <name type="common">Orchid</name>
    <dbReference type="NCBI Taxonomy" id="161865"/>
    <lineage>
        <taxon>Eukaryota</taxon>
        <taxon>Viridiplantae</taxon>
        <taxon>Streptophyta</taxon>
        <taxon>Embryophyta</taxon>
        <taxon>Tracheophyta</taxon>
        <taxon>Spermatophyta</taxon>
        <taxon>Magnoliopsida</taxon>
        <taxon>Liliopsida</taxon>
        <taxon>Asparagales</taxon>
        <taxon>Orchidaceae</taxon>
        <taxon>Epidendroideae</taxon>
        <taxon>Malaxideae</taxon>
        <taxon>Dendrobiinae</taxon>
        <taxon>Dendrobium</taxon>
    </lineage>
</organism>
<evidence type="ECO:0000259" key="1">
    <source>
        <dbReference type="Pfam" id="PF25019"/>
    </source>
</evidence>
<evidence type="ECO:0000313" key="3">
    <source>
        <dbReference type="Proteomes" id="UP000775213"/>
    </source>
</evidence>
<feature type="domain" description="R13L1/DRL21-like LRR repeat region" evidence="1">
    <location>
        <begin position="13"/>
        <end position="150"/>
    </location>
</feature>
<proteinExistence type="predicted"/>
<sequence length="212" mass="23782">MDFVSKNENGFKIVELAHINELHQLRIKLLEKVKDAKEVCRAKLYDKRNLTDLSLEWGEIRNVLDPDLDEKRDDSDCGFASLEDCPKLQELPSLPPKLRKLEIDNIGSKTFNLLQGTSNCYIMSSLAAVRNLIIRNCGDLIYLKGLKDLGTAKNSQLTLNELIIKDPSVLLMEPLSSITSIQKLTIKGNGELVSFPVETEHGFSKLAHTFAS</sequence>
<dbReference type="EMBL" id="JAGFBR010000008">
    <property type="protein sequence ID" value="KAH0463486.1"/>
    <property type="molecule type" value="Genomic_DNA"/>
</dbReference>
<reference evidence="2 3" key="1">
    <citation type="journal article" date="2021" name="Hortic Res">
        <title>Chromosome-scale assembly of the Dendrobium chrysotoxum genome enhances the understanding of orchid evolution.</title>
        <authorList>
            <person name="Zhang Y."/>
            <person name="Zhang G.Q."/>
            <person name="Zhang D."/>
            <person name="Liu X.D."/>
            <person name="Xu X.Y."/>
            <person name="Sun W.H."/>
            <person name="Yu X."/>
            <person name="Zhu X."/>
            <person name="Wang Z.W."/>
            <person name="Zhao X."/>
            <person name="Zhong W.Y."/>
            <person name="Chen H."/>
            <person name="Yin W.L."/>
            <person name="Huang T."/>
            <person name="Niu S.C."/>
            <person name="Liu Z.J."/>
        </authorList>
    </citation>
    <scope>NUCLEOTIDE SEQUENCE [LARGE SCALE GENOMIC DNA]</scope>
    <source>
        <strain evidence="2">Lindl</strain>
    </source>
</reference>
<comment type="caution">
    <text evidence="2">The sequence shown here is derived from an EMBL/GenBank/DDBJ whole genome shotgun (WGS) entry which is preliminary data.</text>
</comment>
<evidence type="ECO:0000313" key="2">
    <source>
        <dbReference type="EMBL" id="KAH0463486.1"/>
    </source>
</evidence>
<dbReference type="Proteomes" id="UP000775213">
    <property type="component" value="Unassembled WGS sequence"/>
</dbReference>
<keyword evidence="3" id="KW-1185">Reference proteome</keyword>
<dbReference type="InterPro" id="IPR056789">
    <property type="entry name" value="LRR_R13L1-DRL21"/>
</dbReference>
<dbReference type="AlphaFoldDB" id="A0AAV7H330"/>
<gene>
    <name evidence="2" type="ORF">IEQ34_008068</name>
</gene>